<evidence type="ECO:0000256" key="3">
    <source>
        <dbReference type="ARBA" id="ARBA00022729"/>
    </source>
</evidence>
<feature type="binding site" evidence="4">
    <location>
        <position position="61"/>
    </location>
    <ligand>
        <name>molybdate</name>
        <dbReference type="ChEBI" id="CHEBI:36264"/>
    </ligand>
</feature>
<organism evidence="5 6">
    <name type="scientific">Zeaxanthinibacter enoshimensis</name>
    <dbReference type="NCBI Taxonomy" id="392009"/>
    <lineage>
        <taxon>Bacteria</taxon>
        <taxon>Pseudomonadati</taxon>
        <taxon>Bacteroidota</taxon>
        <taxon>Flavobacteriia</taxon>
        <taxon>Flavobacteriales</taxon>
        <taxon>Flavobacteriaceae</taxon>
        <taxon>Zeaxanthinibacter</taxon>
    </lineage>
</organism>
<protein>
    <submittedName>
        <fullName evidence="5">Molybdate transport system substrate-binding protein</fullName>
    </submittedName>
</protein>
<dbReference type="CDD" id="cd13539">
    <property type="entry name" value="PBP2_AvModA"/>
    <property type="match status" value="1"/>
</dbReference>
<evidence type="ECO:0000313" key="6">
    <source>
        <dbReference type="Proteomes" id="UP000295468"/>
    </source>
</evidence>
<dbReference type="GO" id="GO:0015689">
    <property type="term" value="P:molybdate ion transport"/>
    <property type="evidence" value="ECO:0007669"/>
    <property type="project" value="InterPro"/>
</dbReference>
<dbReference type="GO" id="GO:0030973">
    <property type="term" value="F:molybdate ion binding"/>
    <property type="evidence" value="ECO:0007669"/>
    <property type="project" value="InterPro"/>
</dbReference>
<dbReference type="Pfam" id="PF13531">
    <property type="entry name" value="SBP_bac_11"/>
    <property type="match status" value="1"/>
</dbReference>
<dbReference type="AlphaFoldDB" id="A0A4R6TJB9"/>
<dbReference type="InterPro" id="IPR005950">
    <property type="entry name" value="ModA"/>
</dbReference>
<keyword evidence="4" id="KW-0500">Molybdenum</keyword>
<evidence type="ECO:0000313" key="5">
    <source>
        <dbReference type="EMBL" id="TDQ30954.1"/>
    </source>
</evidence>
<gene>
    <name evidence="5" type="ORF">CLV82_1652</name>
</gene>
<comment type="similarity">
    <text evidence="1">Belongs to the bacterial solute-binding protein ModA family.</text>
</comment>
<dbReference type="Gene3D" id="3.40.190.10">
    <property type="entry name" value="Periplasmic binding protein-like II"/>
    <property type="match status" value="2"/>
</dbReference>
<dbReference type="RefSeq" id="WP_133643819.1">
    <property type="nucleotide sequence ID" value="NZ_SNYI01000002.1"/>
</dbReference>
<keyword evidence="3" id="KW-0732">Signal</keyword>
<dbReference type="InterPro" id="IPR050682">
    <property type="entry name" value="ModA/WtpA"/>
</dbReference>
<sequence length="252" mass="27766">MHHRPLIPIFFLLLLLFPACGQPEQKLRIATAANMQYAMEELVVAFSEQTGTACEMITGSSGKLTAQIREGAPYDILVSADMMYPRELEELGLISGEPRIYAYGNIVLWTNREGIRPELQDLTDEAVKHIAIPTPQTAPYGRAAVEVLRGTGLYDRVAHKLVYGESVAQASQFIRSGASEIGITAKAVVLSANVAGKGQWTDLDPRMHSPIEQGVVRIRNSAMPDAANQFSEFLFSPEARRILKKFGYSVDE</sequence>
<dbReference type="NCBIfam" id="TIGR01256">
    <property type="entry name" value="modA"/>
    <property type="match status" value="1"/>
</dbReference>
<keyword evidence="6" id="KW-1185">Reference proteome</keyword>
<dbReference type="PANTHER" id="PTHR30632:SF14">
    <property type="entry name" value="TUNGSTATE_MOLYBDATE_CHROMATE-BINDING PROTEIN MODA"/>
    <property type="match status" value="1"/>
</dbReference>
<dbReference type="InterPro" id="IPR044084">
    <property type="entry name" value="AvModA-like_subst-bd"/>
</dbReference>
<comment type="caution">
    <text evidence="5">The sequence shown here is derived from an EMBL/GenBank/DDBJ whole genome shotgun (WGS) entry which is preliminary data.</text>
</comment>
<keyword evidence="2 4" id="KW-0479">Metal-binding</keyword>
<dbReference type="OrthoDB" id="9785015at2"/>
<evidence type="ECO:0000256" key="2">
    <source>
        <dbReference type="ARBA" id="ARBA00022723"/>
    </source>
</evidence>
<dbReference type="GO" id="GO:0046872">
    <property type="term" value="F:metal ion binding"/>
    <property type="evidence" value="ECO:0007669"/>
    <property type="project" value="UniProtKB-KW"/>
</dbReference>
<proteinExistence type="inferred from homology"/>
<feature type="binding site" evidence="4">
    <location>
        <position position="167"/>
    </location>
    <ligand>
        <name>molybdate</name>
        <dbReference type="ChEBI" id="CHEBI:36264"/>
    </ligand>
</feature>
<evidence type="ECO:0000256" key="1">
    <source>
        <dbReference type="ARBA" id="ARBA00009175"/>
    </source>
</evidence>
<accession>A0A4R6TJB9</accession>
<dbReference type="SUPFAM" id="SSF53850">
    <property type="entry name" value="Periplasmic binding protein-like II"/>
    <property type="match status" value="1"/>
</dbReference>
<reference evidence="5 6" key="1">
    <citation type="submission" date="2019-03" db="EMBL/GenBank/DDBJ databases">
        <title>Genomic Encyclopedia of Archaeal and Bacterial Type Strains, Phase II (KMG-II): from individual species to whole genera.</title>
        <authorList>
            <person name="Goeker M."/>
        </authorList>
    </citation>
    <scope>NUCLEOTIDE SEQUENCE [LARGE SCALE GENOMIC DNA]</scope>
    <source>
        <strain evidence="5 6">DSM 18435</strain>
    </source>
</reference>
<dbReference type="EMBL" id="SNYI01000002">
    <property type="protein sequence ID" value="TDQ30954.1"/>
    <property type="molecule type" value="Genomic_DNA"/>
</dbReference>
<dbReference type="Proteomes" id="UP000295468">
    <property type="component" value="Unassembled WGS sequence"/>
</dbReference>
<dbReference type="PANTHER" id="PTHR30632">
    <property type="entry name" value="MOLYBDATE-BINDING PERIPLASMIC PROTEIN"/>
    <property type="match status" value="1"/>
</dbReference>
<dbReference type="PIRSF" id="PIRSF004846">
    <property type="entry name" value="ModA"/>
    <property type="match status" value="1"/>
</dbReference>
<evidence type="ECO:0000256" key="4">
    <source>
        <dbReference type="PIRSR" id="PIRSR004846-1"/>
    </source>
</evidence>
<name>A0A4R6TJB9_9FLAO</name>